<dbReference type="GO" id="GO:0005829">
    <property type="term" value="C:cytosol"/>
    <property type="evidence" value="ECO:0007669"/>
    <property type="project" value="TreeGrafter"/>
</dbReference>
<dbReference type="SUPFAM" id="SSF52768">
    <property type="entry name" value="Arginase/deacetylase"/>
    <property type="match status" value="1"/>
</dbReference>
<keyword evidence="3" id="KW-0464">Manganese</keyword>
<reference evidence="5" key="1">
    <citation type="submission" date="2021-03" db="EMBL/GenBank/DDBJ databases">
        <title>A new species, PO-11, isolated from a karst cave deposit.</title>
        <authorList>
            <person name="Zhaoxiaoyong W."/>
        </authorList>
    </citation>
    <scope>NUCLEOTIDE SEQUENCE</scope>
    <source>
        <strain evidence="5">PO-11</strain>
    </source>
</reference>
<dbReference type="CDD" id="cd09999">
    <property type="entry name" value="Arginase-like_1"/>
    <property type="match status" value="1"/>
</dbReference>
<dbReference type="EMBL" id="JAFNLL010000026">
    <property type="protein sequence ID" value="MBO1268616.1"/>
    <property type="molecule type" value="Genomic_DNA"/>
</dbReference>
<evidence type="ECO:0000256" key="2">
    <source>
        <dbReference type="ARBA" id="ARBA00022801"/>
    </source>
</evidence>
<evidence type="ECO:0000313" key="6">
    <source>
        <dbReference type="Proteomes" id="UP000664164"/>
    </source>
</evidence>
<keyword evidence="1" id="KW-0479">Metal-binding</keyword>
<dbReference type="InterPro" id="IPR023696">
    <property type="entry name" value="Ureohydrolase_dom_sf"/>
</dbReference>
<dbReference type="GO" id="GO:0004053">
    <property type="term" value="F:arginase activity"/>
    <property type="evidence" value="ECO:0007669"/>
    <property type="project" value="TreeGrafter"/>
</dbReference>
<evidence type="ECO:0000313" key="5">
    <source>
        <dbReference type="EMBL" id="MBO1268616.1"/>
    </source>
</evidence>
<dbReference type="PANTHER" id="PTHR43782:SF3">
    <property type="entry name" value="ARGINASE"/>
    <property type="match status" value="1"/>
</dbReference>
<dbReference type="PANTHER" id="PTHR43782">
    <property type="entry name" value="ARGINASE"/>
    <property type="match status" value="1"/>
</dbReference>
<dbReference type="Gene3D" id="3.40.800.10">
    <property type="entry name" value="Ureohydrolase domain"/>
    <property type="match status" value="1"/>
</dbReference>
<dbReference type="GO" id="GO:0030145">
    <property type="term" value="F:manganese ion binding"/>
    <property type="evidence" value="ECO:0007669"/>
    <property type="project" value="TreeGrafter"/>
</dbReference>
<evidence type="ECO:0000256" key="3">
    <source>
        <dbReference type="ARBA" id="ARBA00023211"/>
    </source>
</evidence>
<accession>A0A939HIT7</accession>
<comment type="caution">
    <text evidence="5">The sequence shown here is derived from an EMBL/GenBank/DDBJ whole genome shotgun (WGS) entry which is preliminary data.</text>
</comment>
<proteinExistence type="inferred from homology"/>
<sequence length="289" mass="31811">MSTSKTMRLVLPQWQGGNNELYVLGSELLAWLAPLTEDPVVRVPVEEFRQDGTLDDGMLYRSALLRQLRTARELIDRERPDRIAVLGGDCLAAQAPFAYLNEKYGGGLGILWIDAHSDVKTTADTPNAHAMVLGNLLGEGDRDFSREVARTFNPKKVMYAGLREEILSPAESAVIDRLGLKNATPESLVVDSSPVLDWVRENGIKRLAIHLDLDVIAPAQFRSVMFAKPGLESGPDGQHRGGEMEFSQVTRLIADVTGATEVVGLSICEHLPWDAMQLKQALARFPILN</sequence>
<organism evidence="5 6">
    <name type="scientific">Arthrobacter cavernae</name>
    <dbReference type="NCBI Taxonomy" id="2817681"/>
    <lineage>
        <taxon>Bacteria</taxon>
        <taxon>Bacillati</taxon>
        <taxon>Actinomycetota</taxon>
        <taxon>Actinomycetes</taxon>
        <taxon>Micrococcales</taxon>
        <taxon>Micrococcaceae</taxon>
        <taxon>Arthrobacter</taxon>
    </lineage>
</organism>
<dbReference type="Proteomes" id="UP000664164">
    <property type="component" value="Unassembled WGS sequence"/>
</dbReference>
<dbReference type="RefSeq" id="WP_207616413.1">
    <property type="nucleotide sequence ID" value="NZ_JAFNLL010000026.1"/>
</dbReference>
<name>A0A939HIT7_9MICC</name>
<dbReference type="AlphaFoldDB" id="A0A939HIT7"/>
<gene>
    <name evidence="5" type="ORF">J1902_11630</name>
</gene>
<protein>
    <submittedName>
        <fullName evidence="5">Arginase family protein</fullName>
    </submittedName>
</protein>
<keyword evidence="2" id="KW-0378">Hydrolase</keyword>
<dbReference type="Pfam" id="PF00491">
    <property type="entry name" value="Arginase"/>
    <property type="match status" value="1"/>
</dbReference>
<evidence type="ECO:0000256" key="1">
    <source>
        <dbReference type="ARBA" id="ARBA00022723"/>
    </source>
</evidence>
<comment type="similarity">
    <text evidence="4">Belongs to the arginase family.</text>
</comment>
<dbReference type="PROSITE" id="PS51409">
    <property type="entry name" value="ARGINASE_2"/>
    <property type="match status" value="1"/>
</dbReference>
<evidence type="ECO:0000256" key="4">
    <source>
        <dbReference type="PROSITE-ProRule" id="PRU00742"/>
    </source>
</evidence>
<dbReference type="InterPro" id="IPR006035">
    <property type="entry name" value="Ureohydrolase"/>
</dbReference>
<keyword evidence="6" id="KW-1185">Reference proteome</keyword>